<protein>
    <submittedName>
        <fullName evidence="1">Uncharacterized protein</fullName>
    </submittedName>
</protein>
<sequence length="101" mass="11140">MKFPPVDALSDEDGDMALSSKATWKRAVAPKVPKAKKFKAVKKDLNFQLLKDVSRFPHFGYTNGYKIFTSKAFGGMIALKCASAELKIAATQSRIRLPSMS</sequence>
<proteinExistence type="predicted"/>
<accession>A0A813LHI4</accession>
<dbReference type="Proteomes" id="UP000626109">
    <property type="component" value="Unassembled WGS sequence"/>
</dbReference>
<dbReference type="AlphaFoldDB" id="A0A813LHI4"/>
<reference evidence="1" key="1">
    <citation type="submission" date="2021-02" db="EMBL/GenBank/DDBJ databases">
        <authorList>
            <person name="Dougan E. K."/>
            <person name="Rhodes N."/>
            <person name="Thang M."/>
            <person name="Chan C."/>
        </authorList>
    </citation>
    <scope>NUCLEOTIDE SEQUENCE</scope>
</reference>
<evidence type="ECO:0000313" key="1">
    <source>
        <dbReference type="EMBL" id="CAE8728391.1"/>
    </source>
</evidence>
<comment type="caution">
    <text evidence="1">The sequence shown here is derived from an EMBL/GenBank/DDBJ whole genome shotgun (WGS) entry which is preliminary data.</text>
</comment>
<dbReference type="EMBL" id="CAJNNW010035544">
    <property type="protein sequence ID" value="CAE8728391.1"/>
    <property type="molecule type" value="Genomic_DNA"/>
</dbReference>
<name>A0A813LHI4_POLGL</name>
<organism evidence="1 2">
    <name type="scientific">Polarella glacialis</name>
    <name type="common">Dinoflagellate</name>
    <dbReference type="NCBI Taxonomy" id="89957"/>
    <lineage>
        <taxon>Eukaryota</taxon>
        <taxon>Sar</taxon>
        <taxon>Alveolata</taxon>
        <taxon>Dinophyceae</taxon>
        <taxon>Suessiales</taxon>
        <taxon>Suessiaceae</taxon>
        <taxon>Polarella</taxon>
    </lineage>
</organism>
<gene>
    <name evidence="1" type="ORF">PGLA2088_LOCUS45098</name>
</gene>
<evidence type="ECO:0000313" key="2">
    <source>
        <dbReference type="Proteomes" id="UP000626109"/>
    </source>
</evidence>